<evidence type="ECO:0000259" key="3">
    <source>
        <dbReference type="PROSITE" id="PS51831"/>
    </source>
</evidence>
<dbReference type="AlphaFoldDB" id="A0A3N5AD88"/>
<dbReference type="RefSeq" id="WP_123931008.1">
    <property type="nucleotide sequence ID" value="NZ_RKRE01000003.1"/>
</dbReference>
<dbReference type="InterPro" id="IPR000014">
    <property type="entry name" value="PAS"/>
</dbReference>
<dbReference type="Pfam" id="PF08448">
    <property type="entry name" value="PAS_4"/>
    <property type="match status" value="2"/>
</dbReference>
<dbReference type="PANTHER" id="PTHR43155">
    <property type="entry name" value="CYCLIC DI-GMP PHOSPHODIESTERASE PA4108-RELATED"/>
    <property type="match status" value="1"/>
</dbReference>
<evidence type="ECO:0000259" key="4">
    <source>
        <dbReference type="PROSITE" id="PS51832"/>
    </source>
</evidence>
<dbReference type="Pfam" id="PF00989">
    <property type="entry name" value="PAS"/>
    <property type="match status" value="1"/>
</dbReference>
<accession>A0A3N5AD88</accession>
<gene>
    <name evidence="5" type="ORF">EDD75_1719</name>
</gene>
<dbReference type="PROSITE" id="PS51831">
    <property type="entry name" value="HD"/>
    <property type="match status" value="1"/>
</dbReference>
<dbReference type="Pfam" id="PF13487">
    <property type="entry name" value="HD_5"/>
    <property type="match status" value="1"/>
</dbReference>
<evidence type="ECO:0000259" key="1">
    <source>
        <dbReference type="PROSITE" id="PS50112"/>
    </source>
</evidence>
<evidence type="ECO:0000259" key="2">
    <source>
        <dbReference type="PROSITE" id="PS50113"/>
    </source>
</evidence>
<dbReference type="SUPFAM" id="SSF109604">
    <property type="entry name" value="HD-domain/PDEase-like"/>
    <property type="match status" value="1"/>
</dbReference>
<reference evidence="5 6" key="1">
    <citation type="submission" date="2018-11" db="EMBL/GenBank/DDBJ databases">
        <title>Genomic Encyclopedia of Type Strains, Phase IV (KMG-IV): sequencing the most valuable type-strain genomes for metagenomic binning, comparative biology and taxonomic classification.</title>
        <authorList>
            <person name="Goeker M."/>
        </authorList>
    </citation>
    <scope>NUCLEOTIDE SEQUENCE [LARGE SCALE GENOMIC DNA]</scope>
    <source>
        <strain evidence="5 6">DSM 102936</strain>
    </source>
</reference>
<dbReference type="NCBIfam" id="TIGR00277">
    <property type="entry name" value="HDIG"/>
    <property type="match status" value="1"/>
</dbReference>
<dbReference type="GO" id="GO:0016740">
    <property type="term" value="F:transferase activity"/>
    <property type="evidence" value="ECO:0007669"/>
    <property type="project" value="UniProtKB-KW"/>
</dbReference>
<dbReference type="InterPro" id="IPR037522">
    <property type="entry name" value="HD_GYP_dom"/>
</dbReference>
<comment type="caution">
    <text evidence="5">The sequence shown here is derived from an EMBL/GenBank/DDBJ whole genome shotgun (WGS) entry which is preliminary data.</text>
</comment>
<proteinExistence type="predicted"/>
<feature type="domain" description="PAS" evidence="1">
    <location>
        <begin position="23"/>
        <end position="93"/>
    </location>
</feature>
<dbReference type="InterPro" id="IPR013767">
    <property type="entry name" value="PAS_fold"/>
</dbReference>
<dbReference type="CDD" id="cd00130">
    <property type="entry name" value="PAS"/>
    <property type="match status" value="3"/>
</dbReference>
<keyword evidence="5" id="KW-0808">Transferase</keyword>
<dbReference type="SMART" id="SM00471">
    <property type="entry name" value="HDc"/>
    <property type="match status" value="1"/>
</dbReference>
<evidence type="ECO:0000313" key="6">
    <source>
        <dbReference type="Proteomes" id="UP000282654"/>
    </source>
</evidence>
<sequence length="592" mass="65544">MSTGHARGETLHRREEDCRLQEYFSFILQLFDGCLQPVAVVDHDGRFLGGNSAFAALTGYSEEELRGRTEAALTPPEWCEATAHILEELCRTGLSQQYEKEILRQDGTRVPVEILAHRVAVGAGGTFFTILLVKDITKEKEAERALRESEERYRSLVDLSPDGIVVHSEGRIVFANKAAARLLGTAGPEELVGLPVLAIVHPDYREAVKARIEQVKNSEAVPALPPVRQKLLRVDGTAVDVEVAASRLIYAGKVAVQAVVRDITEWKRSEEKLVNLSRQLQAIIDSSSDLIFLKDKDFRYVVANKEHEKLFKVKVEEIIGKTDFDFMPPEVARGCRESDLAALNSGDPVRREEYVGERCFHIVKQRVADANGNILGIAGVIRDITELKRVEKGIIHSLAKLERTLEGTVNALATMAEKRDPYTAGHQRRVAQLACAIAAEMGLPPDQVAGLRVAGMLHDIGKIYVPAEILSKPGRISEYEFSIIKTHPEVGYDIVKEIEFPWPVAQIILQHHERLNGSGYPVGLRDKEILLEARILAVADVVEAMSSHRPYRPALGTAAALAEITEKSGLLYDPAVVAVCLRLFTEKGFRLA</sequence>
<dbReference type="InterPro" id="IPR035965">
    <property type="entry name" value="PAS-like_dom_sf"/>
</dbReference>
<dbReference type="PROSITE" id="PS50112">
    <property type="entry name" value="PAS"/>
    <property type="match status" value="3"/>
</dbReference>
<dbReference type="NCBIfam" id="TIGR00229">
    <property type="entry name" value="sensory_box"/>
    <property type="match status" value="3"/>
</dbReference>
<dbReference type="InterPro" id="IPR006675">
    <property type="entry name" value="HDIG_dom"/>
</dbReference>
<dbReference type="InterPro" id="IPR013656">
    <property type="entry name" value="PAS_4"/>
</dbReference>
<dbReference type="SUPFAM" id="SSF55785">
    <property type="entry name" value="PYP-like sensor domain (PAS domain)"/>
    <property type="match status" value="3"/>
</dbReference>
<feature type="domain" description="PAS" evidence="1">
    <location>
        <begin position="276"/>
        <end position="346"/>
    </location>
</feature>
<dbReference type="Proteomes" id="UP000282654">
    <property type="component" value="Unassembled WGS sequence"/>
</dbReference>
<dbReference type="Gene3D" id="1.10.3210.10">
    <property type="entry name" value="Hypothetical protein af1432"/>
    <property type="match status" value="1"/>
</dbReference>
<dbReference type="CDD" id="cd00077">
    <property type="entry name" value="HDc"/>
    <property type="match status" value="1"/>
</dbReference>
<feature type="domain" description="PAS" evidence="1">
    <location>
        <begin position="149"/>
        <end position="219"/>
    </location>
</feature>
<keyword evidence="6" id="KW-1185">Reference proteome</keyword>
<dbReference type="SMART" id="SM00091">
    <property type="entry name" value="PAS"/>
    <property type="match status" value="3"/>
</dbReference>
<protein>
    <submittedName>
        <fullName evidence="5">PAS domain S-box-containing protein/putative nucleotidyltransferase with HDIG domain</fullName>
    </submittedName>
</protein>
<dbReference type="GO" id="GO:0006355">
    <property type="term" value="P:regulation of DNA-templated transcription"/>
    <property type="evidence" value="ECO:0007669"/>
    <property type="project" value="InterPro"/>
</dbReference>
<organism evidence="5 6">
    <name type="scientific">Thermodesulfitimonas autotrophica</name>
    <dbReference type="NCBI Taxonomy" id="1894989"/>
    <lineage>
        <taxon>Bacteria</taxon>
        <taxon>Bacillati</taxon>
        <taxon>Bacillota</taxon>
        <taxon>Clostridia</taxon>
        <taxon>Thermoanaerobacterales</taxon>
        <taxon>Thermoanaerobacteraceae</taxon>
        <taxon>Thermodesulfitimonas</taxon>
    </lineage>
</organism>
<evidence type="ECO:0000313" key="5">
    <source>
        <dbReference type="EMBL" id="RPF42617.1"/>
    </source>
</evidence>
<dbReference type="InterPro" id="IPR006674">
    <property type="entry name" value="HD_domain"/>
</dbReference>
<dbReference type="OrthoDB" id="10822at2"/>
<dbReference type="EMBL" id="RKRE01000003">
    <property type="protein sequence ID" value="RPF42617.1"/>
    <property type="molecule type" value="Genomic_DNA"/>
</dbReference>
<dbReference type="PROSITE" id="PS51832">
    <property type="entry name" value="HD_GYP"/>
    <property type="match status" value="1"/>
</dbReference>
<feature type="domain" description="PAC" evidence="2">
    <location>
        <begin position="96"/>
        <end position="148"/>
    </location>
</feature>
<dbReference type="InterPro" id="IPR003607">
    <property type="entry name" value="HD/PDEase_dom"/>
</dbReference>
<feature type="domain" description="HD-GYP" evidence="4">
    <location>
        <begin position="401"/>
        <end position="592"/>
    </location>
</feature>
<dbReference type="PANTHER" id="PTHR43155:SF2">
    <property type="entry name" value="CYCLIC DI-GMP PHOSPHODIESTERASE PA4108"/>
    <property type="match status" value="1"/>
</dbReference>
<dbReference type="Gene3D" id="3.30.450.20">
    <property type="entry name" value="PAS domain"/>
    <property type="match status" value="3"/>
</dbReference>
<dbReference type="InterPro" id="IPR000700">
    <property type="entry name" value="PAS-assoc_C"/>
</dbReference>
<name>A0A3N5AD88_9THEO</name>
<dbReference type="PROSITE" id="PS50113">
    <property type="entry name" value="PAC"/>
    <property type="match status" value="1"/>
</dbReference>
<feature type="domain" description="HD" evidence="3">
    <location>
        <begin position="423"/>
        <end position="545"/>
    </location>
</feature>